<accession>A0A8H5BY11</accession>
<sequence>MLSAQPLVLVARRSQPVSTTPASVVVLSAEVGAPRLRFPLRFWARNTLRRSSPSPSDAGSVAPGSARRQIAVL</sequence>
<protein>
    <submittedName>
        <fullName evidence="2">Uncharacterized protein</fullName>
    </submittedName>
</protein>
<evidence type="ECO:0000313" key="3">
    <source>
        <dbReference type="Proteomes" id="UP000541558"/>
    </source>
</evidence>
<evidence type="ECO:0000256" key="1">
    <source>
        <dbReference type="SAM" id="MobiDB-lite"/>
    </source>
</evidence>
<dbReference type="AlphaFoldDB" id="A0A8H5BY11"/>
<organism evidence="2 3">
    <name type="scientific">Ephemerocybe angulata</name>
    <dbReference type="NCBI Taxonomy" id="980116"/>
    <lineage>
        <taxon>Eukaryota</taxon>
        <taxon>Fungi</taxon>
        <taxon>Dikarya</taxon>
        <taxon>Basidiomycota</taxon>
        <taxon>Agaricomycotina</taxon>
        <taxon>Agaricomycetes</taxon>
        <taxon>Agaricomycetidae</taxon>
        <taxon>Agaricales</taxon>
        <taxon>Agaricineae</taxon>
        <taxon>Psathyrellaceae</taxon>
        <taxon>Ephemerocybe</taxon>
    </lineage>
</organism>
<evidence type="ECO:0000313" key="2">
    <source>
        <dbReference type="EMBL" id="KAF5331356.1"/>
    </source>
</evidence>
<dbReference type="Proteomes" id="UP000541558">
    <property type="component" value="Unassembled WGS sequence"/>
</dbReference>
<name>A0A8H5BY11_9AGAR</name>
<comment type="caution">
    <text evidence="2">The sequence shown here is derived from an EMBL/GenBank/DDBJ whole genome shotgun (WGS) entry which is preliminary data.</text>
</comment>
<reference evidence="2 3" key="1">
    <citation type="journal article" date="2020" name="ISME J.">
        <title>Uncovering the hidden diversity of litter-decomposition mechanisms in mushroom-forming fungi.</title>
        <authorList>
            <person name="Floudas D."/>
            <person name="Bentzer J."/>
            <person name="Ahren D."/>
            <person name="Johansson T."/>
            <person name="Persson P."/>
            <person name="Tunlid A."/>
        </authorList>
    </citation>
    <scope>NUCLEOTIDE SEQUENCE [LARGE SCALE GENOMIC DNA]</scope>
    <source>
        <strain evidence="2 3">CBS 175.51</strain>
    </source>
</reference>
<feature type="region of interest" description="Disordered" evidence="1">
    <location>
        <begin position="48"/>
        <end position="73"/>
    </location>
</feature>
<dbReference type="EMBL" id="JAACJK010000114">
    <property type="protein sequence ID" value="KAF5331356.1"/>
    <property type="molecule type" value="Genomic_DNA"/>
</dbReference>
<proteinExistence type="predicted"/>
<keyword evidence="3" id="KW-1185">Reference proteome</keyword>
<gene>
    <name evidence="2" type="ORF">D9611_011870</name>
</gene>